<dbReference type="InterPro" id="IPR036291">
    <property type="entry name" value="NAD(P)-bd_dom_sf"/>
</dbReference>
<dbReference type="Gene3D" id="3.40.50.720">
    <property type="entry name" value="NAD(P)-binding Rossmann-like Domain"/>
    <property type="match status" value="1"/>
</dbReference>
<gene>
    <name evidence="3" type="ORF">Q765_19510</name>
</gene>
<evidence type="ECO:0000259" key="2">
    <source>
        <dbReference type="Pfam" id="PF01232"/>
    </source>
</evidence>
<evidence type="ECO:0000313" key="4">
    <source>
        <dbReference type="Proteomes" id="UP000030152"/>
    </source>
</evidence>
<keyword evidence="1" id="KW-0560">Oxidoreductase</keyword>
<dbReference type="Pfam" id="PF01232">
    <property type="entry name" value="Mannitol_dh"/>
    <property type="match status" value="1"/>
</dbReference>
<keyword evidence="4" id="KW-1185">Reference proteome</keyword>
<dbReference type="OrthoDB" id="9768714at2"/>
<dbReference type="GO" id="GO:0016491">
    <property type="term" value="F:oxidoreductase activity"/>
    <property type="evidence" value="ECO:0007669"/>
    <property type="project" value="UniProtKB-KW"/>
</dbReference>
<reference evidence="3 4" key="1">
    <citation type="submission" date="2013-09" db="EMBL/GenBank/DDBJ databases">
        <authorList>
            <person name="Zeng Z."/>
            <person name="Chen C."/>
        </authorList>
    </citation>
    <scope>NUCLEOTIDE SEQUENCE [LARGE SCALE GENOMIC DNA]</scope>
    <source>
        <strain evidence="3 4">WB 3.3-2</strain>
    </source>
</reference>
<comment type="caution">
    <text evidence="3">The sequence shown here is derived from an EMBL/GenBank/DDBJ whole genome shotgun (WGS) entry which is preliminary data.</text>
</comment>
<dbReference type="EMBL" id="JRLX01000034">
    <property type="protein sequence ID" value="KGO84842.1"/>
    <property type="molecule type" value="Genomic_DNA"/>
</dbReference>
<dbReference type="Proteomes" id="UP000030152">
    <property type="component" value="Unassembled WGS sequence"/>
</dbReference>
<feature type="domain" description="Mannitol dehydrogenase N-terminal" evidence="2">
    <location>
        <begin position="39"/>
        <end position="115"/>
    </location>
</feature>
<dbReference type="RefSeq" id="WP_026300215.1">
    <property type="nucleotide sequence ID" value="NZ_JRLX01000034.1"/>
</dbReference>
<sequence>MQRHFIISIYKYCLSIAYYIRNHEKIKKVRKLYSKITYKIVQFGDGNFIRGFADDIVDKLNTEANFNAGVTVVKARAGGSIQLLQDQDGLFTLLTKGISQGNQSEHTSIISCIQKLLTHMKIIMHIWI</sequence>
<dbReference type="InterPro" id="IPR013131">
    <property type="entry name" value="Mannitol_DH_N"/>
</dbReference>
<evidence type="ECO:0000256" key="1">
    <source>
        <dbReference type="ARBA" id="ARBA00023002"/>
    </source>
</evidence>
<dbReference type="AlphaFoldDB" id="A0A0A2LWU4"/>
<dbReference type="STRING" id="1121895.GCA_000378485_03939"/>
<organism evidence="3 4">
    <name type="scientific">Flavobacterium rivuli WB 3.3-2 = DSM 21788</name>
    <dbReference type="NCBI Taxonomy" id="1121895"/>
    <lineage>
        <taxon>Bacteria</taxon>
        <taxon>Pseudomonadati</taxon>
        <taxon>Bacteroidota</taxon>
        <taxon>Flavobacteriia</taxon>
        <taxon>Flavobacteriales</taxon>
        <taxon>Flavobacteriaceae</taxon>
        <taxon>Flavobacterium</taxon>
    </lineage>
</organism>
<protein>
    <recommendedName>
        <fullName evidence="2">Mannitol dehydrogenase N-terminal domain-containing protein</fullName>
    </recommendedName>
</protein>
<dbReference type="SUPFAM" id="SSF51735">
    <property type="entry name" value="NAD(P)-binding Rossmann-fold domains"/>
    <property type="match status" value="1"/>
</dbReference>
<name>A0A0A2LWU4_9FLAO</name>
<dbReference type="eggNOG" id="COG0246">
    <property type="taxonomic scope" value="Bacteria"/>
</dbReference>
<evidence type="ECO:0000313" key="3">
    <source>
        <dbReference type="EMBL" id="KGO84842.1"/>
    </source>
</evidence>
<accession>A0A0A2LWU4</accession>
<proteinExistence type="predicted"/>